<dbReference type="Gene3D" id="2.60.510.20">
    <property type="match status" value="1"/>
</dbReference>
<evidence type="ECO:0000256" key="2">
    <source>
        <dbReference type="ARBA" id="ARBA00009446"/>
    </source>
</evidence>
<dbReference type="EC" id="5.6.2.1" evidence="3"/>
<dbReference type="InterPro" id="IPR003601">
    <property type="entry name" value="Topo_IA_2"/>
</dbReference>
<dbReference type="GO" id="GO:0003917">
    <property type="term" value="F:DNA topoisomerase type I (single strand cut, ATP-independent) activity"/>
    <property type="evidence" value="ECO:0007669"/>
    <property type="project" value="UniProtKB-EC"/>
</dbReference>
<comment type="similarity">
    <text evidence="2">Belongs to the type IA topoisomerase family.</text>
</comment>
<dbReference type="SUPFAM" id="SSF56712">
    <property type="entry name" value="Prokaryotic type I DNA topoisomerase"/>
    <property type="match status" value="1"/>
</dbReference>
<dbReference type="InterPro" id="IPR000380">
    <property type="entry name" value="Topo_IA"/>
</dbReference>
<keyword evidence="14" id="KW-1185">Reference proteome</keyword>
<dbReference type="Pfam" id="PF01751">
    <property type="entry name" value="Toprim"/>
    <property type="match status" value="1"/>
</dbReference>
<sequence length="550" mass="62644">MKDFLIIIESDWKVYKLTQLLNEIGCTNFKVMSTRGRIRDFPSNRMGVNLETYAAEEVYLDDHLIKKIRSESGKYAKTLICTDDDTEGEKIAFDLAKEIINSYQRSIIKDMTTNSVLKAIGNGRDIDMKMVNEYISKRTVNRIIGFNLSVTDIRNRSEVGRVITPVLSHIDKNAQKSGVIYKNLQSDGKNVKLIFDCLNMDRDTIKGITEQLSSITKIELIQSDENELLDSSTLWNGKQAMINIASSLNMKVIDVFKHLQDLYAEGLISYFRTDSCSVSDDDVSTLIELASEFGIVPDSRESIISRAKKGNDKLSKIERVQHSHGAIIPLNPHFNPYAPLSSLSDRDKVYSLLVRHTLKAVKKPAIIKEVRFKPDLSSINNKEFFNIISQYRDKVDYKFISRTIKSHDKPEFPYYPEILPNGVNLGIEKRSKDCGYRLIQKDLMVALLLVRYGLSRPSTFAYHSEKISKRYINDENTLNVHAKSSLLKASQVAPVLCDLKTYHELDNIFANNEMTLHERIALSLEIITKKDTAEGQTTEKVKSSEISPFR</sequence>
<organism evidence="13 14">
    <name type="scientific">Vibrio metschnikovii</name>
    <dbReference type="NCBI Taxonomy" id="28172"/>
    <lineage>
        <taxon>Bacteria</taxon>
        <taxon>Pseudomonadati</taxon>
        <taxon>Pseudomonadota</taxon>
        <taxon>Gammaproteobacteria</taxon>
        <taxon>Vibrionales</taxon>
        <taxon>Vibrionaceae</taxon>
        <taxon>Vibrio</taxon>
    </lineage>
</organism>
<dbReference type="InterPro" id="IPR013826">
    <property type="entry name" value="Topo_IA_cen_sub3"/>
</dbReference>
<keyword evidence="4" id="KW-0799">Topoisomerase</keyword>
<dbReference type="PRINTS" id="PR00417">
    <property type="entry name" value="PRTPISMRASEI"/>
</dbReference>
<accession>A0A9X0R9P4</accession>
<dbReference type="EMBL" id="JACRUP010000010">
    <property type="protein sequence ID" value="MBC5852057.1"/>
    <property type="molecule type" value="Genomic_DNA"/>
</dbReference>
<dbReference type="Pfam" id="PF01131">
    <property type="entry name" value="Topoisom_bac"/>
    <property type="match status" value="1"/>
</dbReference>
<keyword evidence="5" id="KW-0238">DNA-binding</keyword>
<evidence type="ECO:0000256" key="10">
    <source>
        <dbReference type="ARBA" id="ARBA00032877"/>
    </source>
</evidence>
<dbReference type="Gene3D" id="1.10.460.10">
    <property type="entry name" value="Topoisomerase I, domain 2"/>
    <property type="match status" value="1"/>
</dbReference>
<dbReference type="GO" id="GO:0006265">
    <property type="term" value="P:DNA topological change"/>
    <property type="evidence" value="ECO:0007669"/>
    <property type="project" value="InterPro"/>
</dbReference>
<dbReference type="SMART" id="SM00437">
    <property type="entry name" value="TOP1Ac"/>
    <property type="match status" value="1"/>
</dbReference>
<dbReference type="PROSITE" id="PS52039">
    <property type="entry name" value="TOPO_IA_2"/>
    <property type="match status" value="1"/>
</dbReference>
<dbReference type="PANTHER" id="PTHR42785:SF1">
    <property type="entry name" value="DNA TOPOISOMERASE"/>
    <property type="match status" value="1"/>
</dbReference>
<dbReference type="PROSITE" id="PS50880">
    <property type="entry name" value="TOPRIM"/>
    <property type="match status" value="1"/>
</dbReference>
<dbReference type="Gene3D" id="1.10.290.10">
    <property type="entry name" value="Topoisomerase I, domain 4"/>
    <property type="match status" value="1"/>
</dbReference>
<dbReference type="SMART" id="SM00436">
    <property type="entry name" value="TOP1Bc"/>
    <property type="match status" value="1"/>
</dbReference>
<gene>
    <name evidence="13" type="ORF">H8Q88_14210</name>
</gene>
<keyword evidence="6" id="KW-0413">Isomerase</keyword>
<evidence type="ECO:0000259" key="12">
    <source>
        <dbReference type="PROSITE" id="PS52039"/>
    </source>
</evidence>
<dbReference type="InterPro" id="IPR013497">
    <property type="entry name" value="Topo_IA_cen"/>
</dbReference>
<dbReference type="InterPro" id="IPR023405">
    <property type="entry name" value="Topo_IA_core_domain"/>
</dbReference>
<feature type="domain" description="Toprim" evidence="11">
    <location>
        <begin position="3"/>
        <end position="115"/>
    </location>
</feature>
<comment type="catalytic activity">
    <reaction evidence="1">
        <text>ATP-independent breakage of single-stranded DNA, followed by passage and rejoining.</text>
        <dbReference type="EC" id="5.6.2.1"/>
    </reaction>
</comment>
<evidence type="ECO:0000313" key="14">
    <source>
        <dbReference type="Proteomes" id="UP000615796"/>
    </source>
</evidence>
<dbReference type="InterPro" id="IPR003602">
    <property type="entry name" value="Topo_IA_DNA-bd_dom"/>
</dbReference>
<dbReference type="InterPro" id="IPR006171">
    <property type="entry name" value="TOPRIM_dom"/>
</dbReference>
<evidence type="ECO:0000256" key="5">
    <source>
        <dbReference type="ARBA" id="ARBA00023125"/>
    </source>
</evidence>
<name>A0A9X0R9P4_VIBME</name>
<comment type="caution">
    <text evidence="13">The sequence shown here is derived from an EMBL/GenBank/DDBJ whole genome shotgun (WGS) entry which is preliminary data.</text>
</comment>
<proteinExistence type="inferred from homology"/>
<evidence type="ECO:0000259" key="11">
    <source>
        <dbReference type="PROSITE" id="PS50880"/>
    </source>
</evidence>
<dbReference type="GO" id="GO:0003677">
    <property type="term" value="F:DNA binding"/>
    <property type="evidence" value="ECO:0007669"/>
    <property type="project" value="UniProtKB-KW"/>
</dbReference>
<evidence type="ECO:0000256" key="3">
    <source>
        <dbReference type="ARBA" id="ARBA00012891"/>
    </source>
</evidence>
<dbReference type="Proteomes" id="UP000615796">
    <property type="component" value="Unassembled WGS sequence"/>
</dbReference>
<evidence type="ECO:0000256" key="9">
    <source>
        <dbReference type="ARBA" id="ARBA00032235"/>
    </source>
</evidence>
<evidence type="ECO:0000313" key="13">
    <source>
        <dbReference type="EMBL" id="MBC5852057.1"/>
    </source>
</evidence>
<evidence type="ECO:0000256" key="1">
    <source>
        <dbReference type="ARBA" id="ARBA00000213"/>
    </source>
</evidence>
<evidence type="ECO:0000256" key="4">
    <source>
        <dbReference type="ARBA" id="ARBA00023029"/>
    </source>
</evidence>
<reference evidence="13" key="1">
    <citation type="submission" date="2020-08" db="EMBL/GenBank/DDBJ databases">
        <title>Genome Sequencing and Pan-Genome Analysis of Migratory bird Vibrio Strains, Inner Mongolia.</title>
        <authorList>
            <person name="Zheng L."/>
        </authorList>
    </citation>
    <scope>NUCLEOTIDE SEQUENCE</scope>
    <source>
        <strain evidence="13">M13F</strain>
    </source>
</reference>
<evidence type="ECO:0000256" key="6">
    <source>
        <dbReference type="ARBA" id="ARBA00023235"/>
    </source>
</evidence>
<feature type="domain" description="Topo IA-type catalytic" evidence="12">
    <location>
        <begin position="127"/>
        <end position="549"/>
    </location>
</feature>
<dbReference type="InterPro" id="IPR013824">
    <property type="entry name" value="Topo_IA_cen_sub1"/>
</dbReference>
<protein>
    <recommendedName>
        <fullName evidence="3">DNA topoisomerase</fullName>
        <ecNumber evidence="3">5.6.2.1</ecNumber>
    </recommendedName>
    <alternativeName>
        <fullName evidence="10">Omega-protein</fullName>
    </alternativeName>
    <alternativeName>
        <fullName evidence="9">Relaxing enzyme</fullName>
    </alternativeName>
    <alternativeName>
        <fullName evidence="7">Swivelase</fullName>
    </alternativeName>
    <alternativeName>
        <fullName evidence="8">Untwisting enzyme</fullName>
    </alternativeName>
</protein>
<dbReference type="AlphaFoldDB" id="A0A9X0R9P4"/>
<evidence type="ECO:0000256" key="8">
    <source>
        <dbReference type="ARBA" id="ARBA00031985"/>
    </source>
</evidence>
<evidence type="ECO:0000256" key="7">
    <source>
        <dbReference type="ARBA" id="ARBA00030003"/>
    </source>
</evidence>
<dbReference type="Gene3D" id="3.40.50.140">
    <property type="match status" value="1"/>
</dbReference>
<dbReference type="RefSeq" id="WP_187026609.1">
    <property type="nucleotide sequence ID" value="NZ_JACRUP010000010.1"/>
</dbReference>
<dbReference type="SMART" id="SM00493">
    <property type="entry name" value="TOPRIM"/>
    <property type="match status" value="1"/>
</dbReference>
<dbReference type="PANTHER" id="PTHR42785">
    <property type="entry name" value="DNA TOPOISOMERASE, TYPE IA, CORE"/>
    <property type="match status" value="1"/>
</dbReference>